<sequence length="310" mass="34223">MGSRERKSLKRSQGGIHNRRGLATSSSIFRHTYTCTAIHSSASLWIPRIATSPASEMRMYFFCILSCLLLAVNGAALYVPQTSQEEDIFSGLSFNENSTLDGLEDILHARDIEALRRRYSAPEGSQRPEKRAITLNALIYRVTIDGRNQGNWQNWVVSGNIVVTSPVSTTTNNGKNLLDFFISVGSPAANPVAGSIRYFTNRYLYTLANGRFGQSRLDYVYQTKSGNTYTNTIDTRYAAANQLSGFNARSGLLANVYLPDVGSWTFTVGSGSKTCSGQIRVDGRGFIEPGRAPYRGRYSGTLISTRKLTF</sequence>
<evidence type="ECO:0000256" key="1">
    <source>
        <dbReference type="SAM" id="Phobius"/>
    </source>
</evidence>
<keyword evidence="1" id="KW-1133">Transmembrane helix</keyword>
<organism evidence="2 3">
    <name type="scientific">Arthrobotrys musiformis</name>
    <dbReference type="NCBI Taxonomy" id="47236"/>
    <lineage>
        <taxon>Eukaryota</taxon>
        <taxon>Fungi</taxon>
        <taxon>Dikarya</taxon>
        <taxon>Ascomycota</taxon>
        <taxon>Pezizomycotina</taxon>
        <taxon>Orbiliomycetes</taxon>
        <taxon>Orbiliales</taxon>
        <taxon>Orbiliaceae</taxon>
        <taxon>Arthrobotrys</taxon>
    </lineage>
</organism>
<reference evidence="2 3" key="1">
    <citation type="submission" date="2023-08" db="EMBL/GenBank/DDBJ databases">
        <authorList>
            <person name="Palmer J.M."/>
        </authorList>
    </citation>
    <scope>NUCLEOTIDE SEQUENCE [LARGE SCALE GENOMIC DNA]</scope>
    <source>
        <strain evidence="2 3">TWF481</strain>
    </source>
</reference>
<name>A0AAV9W6C1_9PEZI</name>
<accession>A0AAV9W6C1</accession>
<feature type="transmembrane region" description="Helical" evidence="1">
    <location>
        <begin position="59"/>
        <end position="79"/>
    </location>
</feature>
<dbReference type="Proteomes" id="UP001370758">
    <property type="component" value="Unassembled WGS sequence"/>
</dbReference>
<evidence type="ECO:0000313" key="3">
    <source>
        <dbReference type="Proteomes" id="UP001370758"/>
    </source>
</evidence>
<dbReference type="AlphaFoldDB" id="A0AAV9W6C1"/>
<gene>
    <name evidence="2" type="ORF">TWF481_007792</name>
</gene>
<evidence type="ECO:0000313" key="2">
    <source>
        <dbReference type="EMBL" id="KAK6502745.1"/>
    </source>
</evidence>
<keyword evidence="3" id="KW-1185">Reference proteome</keyword>
<protein>
    <submittedName>
        <fullName evidence="2">Uncharacterized protein</fullName>
    </submittedName>
</protein>
<comment type="caution">
    <text evidence="2">The sequence shown here is derived from an EMBL/GenBank/DDBJ whole genome shotgun (WGS) entry which is preliminary data.</text>
</comment>
<keyword evidence="1" id="KW-0812">Transmembrane</keyword>
<dbReference type="EMBL" id="JAVHJL010000005">
    <property type="protein sequence ID" value="KAK6502745.1"/>
    <property type="molecule type" value="Genomic_DNA"/>
</dbReference>
<keyword evidence="1" id="KW-0472">Membrane</keyword>
<proteinExistence type="predicted"/>